<dbReference type="Gene3D" id="2.60.120.790">
    <property type="match status" value="1"/>
</dbReference>
<evidence type="ECO:0000313" key="2">
    <source>
        <dbReference type="EMBL" id="ACZ12027.1"/>
    </source>
</evidence>
<feature type="domain" description="DUF5625" evidence="1">
    <location>
        <begin position="25"/>
        <end position="155"/>
    </location>
</feature>
<reference evidence="3" key="1">
    <citation type="submission" date="2009-11" db="EMBL/GenBank/DDBJ databases">
        <title>The complete genome of Sulfurospirillum deleyianum DSM 6946.</title>
        <authorList>
            <consortium name="US DOE Joint Genome Institute (JGI-PGF)"/>
            <person name="Lucas S."/>
            <person name="Copeland A."/>
            <person name="Lapidus A."/>
            <person name="Glavina del Rio T."/>
            <person name="Dalin E."/>
            <person name="Tice H."/>
            <person name="Bruce D."/>
            <person name="Goodwin L."/>
            <person name="Pitluck S."/>
            <person name="Kyrpides N."/>
            <person name="Mavromatis K."/>
            <person name="Ivanova N."/>
            <person name="Ovchinnikova G."/>
            <person name="Munk A.C."/>
            <person name="Lu M."/>
            <person name="Brettin T."/>
            <person name="Detter J.C."/>
            <person name="Han C."/>
            <person name="Tapia R."/>
            <person name="Larimer F."/>
            <person name="Land M."/>
            <person name="Hauser L."/>
            <person name="Markowitz V."/>
            <person name="Cheng J.F."/>
            <person name="Hugenholtz P."/>
            <person name="Woyke T."/>
            <person name="Wu D."/>
            <person name="Aumann P."/>
            <person name="Schneider S."/>
            <person name="Lang E."/>
            <person name="Spring S."/>
            <person name="Klenk H.P."/>
            <person name="Eisen J.A."/>
        </authorList>
    </citation>
    <scope>NUCLEOTIDE SEQUENCE [LARGE SCALE GENOMIC DNA]</scope>
    <source>
        <strain evidence="3">ATCC 51133 / DSM 6946 / 5175</strain>
    </source>
</reference>
<dbReference type="KEGG" id="sdl:Sdel_0998"/>
<gene>
    <name evidence="2" type="ordered locus">Sdel_0998</name>
</gene>
<dbReference type="Pfam" id="PF18539">
    <property type="entry name" value="DUF5625"/>
    <property type="match status" value="1"/>
</dbReference>
<dbReference type="Proteomes" id="UP000002222">
    <property type="component" value="Chromosome"/>
</dbReference>
<keyword evidence="3" id="KW-1185">Reference proteome</keyword>
<dbReference type="eggNOG" id="ENOG5030ZIW">
    <property type="taxonomic scope" value="Bacteria"/>
</dbReference>
<protein>
    <recommendedName>
        <fullName evidence="1">DUF5625 domain-containing protein</fullName>
    </recommendedName>
</protein>
<dbReference type="AlphaFoldDB" id="D1B1Q7"/>
<dbReference type="InterPro" id="IPR041008">
    <property type="entry name" value="DUF5625"/>
</dbReference>
<accession>D1B1Q7</accession>
<evidence type="ECO:0000313" key="3">
    <source>
        <dbReference type="Proteomes" id="UP000002222"/>
    </source>
</evidence>
<dbReference type="HOGENOM" id="CLU_1425644_0_0_7"/>
<dbReference type="EMBL" id="CP001816">
    <property type="protein sequence ID" value="ACZ12027.1"/>
    <property type="molecule type" value="Genomic_DNA"/>
</dbReference>
<name>D1B1Q7_SULD5</name>
<sequence>MALLSFLNAGWLGNLFDSTPTPYYKMPIDLSKAGNVTETDIRIDEKYSVYVELYYDYRKQKISGDRYGEIIDKYFGRHKLFPIFPIKLTVLKYEKTGTTMVVDKIYYTNSLGRTYSSREIDEFKLQEGSKYHIKVETVEDYPELAELNVEVVIGYIKAK</sequence>
<dbReference type="STRING" id="525898.Sdel_0998"/>
<reference evidence="2 3" key="2">
    <citation type="journal article" date="2010" name="Stand. Genomic Sci.">
        <title>Complete genome sequence of Sulfurospirillum deleyianum type strain (5175).</title>
        <authorList>
            <person name="Sikorski J."/>
            <person name="Lapidus A."/>
            <person name="Copeland A."/>
            <person name="Glavina Del Rio T."/>
            <person name="Nolan M."/>
            <person name="Lucas S."/>
            <person name="Chen F."/>
            <person name="Tice H."/>
            <person name="Cheng J.F."/>
            <person name="Saunders E."/>
            <person name="Bruce D."/>
            <person name="Goodwin L."/>
            <person name="Pitluck S."/>
            <person name="Ovchinnikova G."/>
            <person name="Pati A."/>
            <person name="Ivanova N."/>
            <person name="Mavromatis K."/>
            <person name="Chen A."/>
            <person name="Palaniappan K."/>
            <person name="Chain P."/>
            <person name="Land M."/>
            <person name="Hauser L."/>
            <person name="Chang Y.J."/>
            <person name="Jeffries C.D."/>
            <person name="Brettin T."/>
            <person name="Detter J.C."/>
            <person name="Han C."/>
            <person name="Rohde M."/>
            <person name="Lang E."/>
            <person name="Spring S."/>
            <person name="Goker M."/>
            <person name="Bristow J."/>
            <person name="Eisen J.A."/>
            <person name="Markowitz V."/>
            <person name="Hugenholtz P."/>
            <person name="Kyrpides N.C."/>
            <person name="Klenk H.P."/>
        </authorList>
    </citation>
    <scope>NUCLEOTIDE SEQUENCE [LARGE SCALE GENOMIC DNA]</scope>
    <source>
        <strain evidence="3">ATCC 51133 / DSM 6946 / 5175</strain>
    </source>
</reference>
<evidence type="ECO:0000259" key="1">
    <source>
        <dbReference type="Pfam" id="PF18539"/>
    </source>
</evidence>
<proteinExistence type="predicted"/>
<organism evidence="2 3">
    <name type="scientific">Sulfurospirillum deleyianum (strain ATCC 51133 / DSM 6946 / 5175)</name>
    <dbReference type="NCBI Taxonomy" id="525898"/>
    <lineage>
        <taxon>Bacteria</taxon>
        <taxon>Pseudomonadati</taxon>
        <taxon>Campylobacterota</taxon>
        <taxon>Epsilonproteobacteria</taxon>
        <taxon>Campylobacterales</taxon>
        <taxon>Sulfurospirillaceae</taxon>
        <taxon>Sulfurospirillum</taxon>
    </lineage>
</organism>